<evidence type="ECO:0000256" key="6">
    <source>
        <dbReference type="ARBA" id="ARBA00022833"/>
    </source>
</evidence>
<dbReference type="GO" id="GO:0042834">
    <property type="term" value="F:peptidoglycan binding"/>
    <property type="evidence" value="ECO:0007669"/>
    <property type="project" value="InterPro"/>
</dbReference>
<dbReference type="GO" id="GO:0004222">
    <property type="term" value="F:metalloendopeptidase activity"/>
    <property type="evidence" value="ECO:0007669"/>
    <property type="project" value="TreeGrafter"/>
</dbReference>
<dbReference type="Pfam" id="PF04225">
    <property type="entry name" value="LysM_OapA"/>
    <property type="match status" value="1"/>
</dbReference>
<dbReference type="CDD" id="cd12797">
    <property type="entry name" value="M23_peptidase"/>
    <property type="match status" value="1"/>
</dbReference>
<dbReference type="GO" id="GO:0046872">
    <property type="term" value="F:metal ion binding"/>
    <property type="evidence" value="ECO:0007669"/>
    <property type="project" value="UniProtKB-KW"/>
</dbReference>
<dbReference type="FunFam" id="2.70.70.10:FF:000002">
    <property type="entry name" value="Murein DD-endopeptidase MepM"/>
    <property type="match status" value="1"/>
</dbReference>
<evidence type="ECO:0000259" key="11">
    <source>
        <dbReference type="Pfam" id="PF19425"/>
    </source>
</evidence>
<dbReference type="EMBL" id="POSM01000001">
    <property type="protein sequence ID" value="PNI03789.1"/>
    <property type="molecule type" value="Genomic_DNA"/>
</dbReference>
<dbReference type="Proteomes" id="UP000248729">
    <property type="component" value="Unassembled WGS sequence"/>
</dbReference>
<dbReference type="PANTHER" id="PTHR21666">
    <property type="entry name" value="PEPTIDASE-RELATED"/>
    <property type="match status" value="1"/>
</dbReference>
<dbReference type="OrthoDB" id="9805070at2"/>
<dbReference type="Proteomes" id="UP000236547">
    <property type="component" value="Unassembled WGS sequence"/>
</dbReference>
<keyword evidence="6" id="KW-0862">Zinc</keyword>
<dbReference type="InterPro" id="IPR018392">
    <property type="entry name" value="LysM"/>
</dbReference>
<feature type="domain" description="Opacity-associated protein A LysM-like" evidence="10">
    <location>
        <begin position="80"/>
        <end position="162"/>
    </location>
</feature>
<accession>A0A2J8I859</accession>
<dbReference type="EMBL" id="POSK01000001">
    <property type="protein sequence ID" value="PNI06681.1"/>
    <property type="molecule type" value="Genomic_DNA"/>
</dbReference>
<keyword evidence="7" id="KW-0482">Metalloprotease</keyword>
<comment type="cofactor">
    <cofactor evidence="1">
        <name>Zn(2+)</name>
        <dbReference type="ChEBI" id="CHEBI:29105"/>
    </cofactor>
</comment>
<dbReference type="GO" id="GO:0006508">
    <property type="term" value="P:proteolysis"/>
    <property type="evidence" value="ECO:0007669"/>
    <property type="project" value="UniProtKB-KW"/>
</dbReference>
<dbReference type="EMBL" id="QLTR01000001">
    <property type="protein sequence ID" value="RAS69441.1"/>
    <property type="molecule type" value="Genomic_DNA"/>
</dbReference>
<comment type="subcellular location">
    <subcellularLocation>
        <location evidence="2">Cell envelope</location>
    </subcellularLocation>
</comment>
<name>A0A2J8I859_VIBDI</name>
<dbReference type="GO" id="GO:0030313">
    <property type="term" value="C:cell envelope"/>
    <property type="evidence" value="ECO:0007669"/>
    <property type="project" value="UniProtKB-SubCell"/>
</dbReference>
<evidence type="ECO:0000256" key="8">
    <source>
        <dbReference type="ARBA" id="ARBA00060568"/>
    </source>
</evidence>
<dbReference type="CDD" id="cd00118">
    <property type="entry name" value="LysM"/>
    <property type="match status" value="1"/>
</dbReference>
<proteinExistence type="predicted"/>
<dbReference type="InterPro" id="IPR050570">
    <property type="entry name" value="Cell_wall_metabolism_enzyme"/>
</dbReference>
<organism evidence="13 15">
    <name type="scientific">Vibrio diazotrophicus</name>
    <dbReference type="NCBI Taxonomy" id="685"/>
    <lineage>
        <taxon>Bacteria</taxon>
        <taxon>Pseudomonadati</taxon>
        <taxon>Pseudomonadota</taxon>
        <taxon>Gammaproteobacteria</taxon>
        <taxon>Vibrionales</taxon>
        <taxon>Vibrionaceae</taxon>
        <taxon>Vibrio</taxon>
    </lineage>
</organism>
<comment type="pathway">
    <text evidence="8">Cell wall degradation; peptidoglycan degradation.</text>
</comment>
<keyword evidence="3" id="KW-0645">Protease</keyword>
<evidence type="ECO:0000259" key="9">
    <source>
        <dbReference type="Pfam" id="PF01551"/>
    </source>
</evidence>
<dbReference type="InterPro" id="IPR016047">
    <property type="entry name" value="M23ase_b-sheet_dom"/>
</dbReference>
<evidence type="ECO:0000256" key="5">
    <source>
        <dbReference type="ARBA" id="ARBA00022801"/>
    </source>
</evidence>
<evidence type="ECO:0000313" key="17">
    <source>
        <dbReference type="Proteomes" id="UP000248729"/>
    </source>
</evidence>
<evidence type="ECO:0000256" key="3">
    <source>
        <dbReference type="ARBA" id="ARBA00022670"/>
    </source>
</evidence>
<dbReference type="SUPFAM" id="SSF51261">
    <property type="entry name" value="Duplicated hybrid motif"/>
    <property type="match status" value="1"/>
</dbReference>
<evidence type="ECO:0000256" key="1">
    <source>
        <dbReference type="ARBA" id="ARBA00001947"/>
    </source>
</evidence>
<evidence type="ECO:0000313" key="15">
    <source>
        <dbReference type="Proteomes" id="UP000236449"/>
    </source>
</evidence>
<dbReference type="Pfam" id="PF01551">
    <property type="entry name" value="Peptidase_M23"/>
    <property type="match status" value="1"/>
</dbReference>
<dbReference type="InterPro" id="IPR045834">
    <property type="entry name" value="Csd3_N2"/>
</dbReference>
<keyword evidence="16" id="KW-1185">Reference proteome</keyword>
<gene>
    <name evidence="13" type="ORF">C1N32_01350</name>
    <name evidence="12" type="ORF">C1O25_01680</name>
    <name evidence="14" type="ORF">DET48_10115</name>
</gene>
<sequence>MIYTGKVVLSKSVILRFSELSKRKKAFALGLPIVAAAAILLSSNPESNQRRIALSIQESDVVESIFGESKQESLPLPDYEYVIKSGDNLSSIFNQLGFSYQELMKIMETDLNYLALDTLKPGNILRFWSGDNKRTLAKMELEFSLVERAVYSRVEDGSFEYKDVTLPSRWKEFALVGEIQGSFSQSANKVGLGSAEIDQIVALLKDKVNFGRDLRAGDQFEVVQSRQYVGEKLTGNREIQAIKIYSRNSEVSAYLYKDGQYYDKDGNSLQRAFQRYPTKTHWRMSSGFDPNRHHPVTGQYAPHNGTDFATPIGTPILSTGDGEVIMTRNHPYAGNYVVIKHDNTYSTRYLHLSKILVRKGQKVTRGQRIGLSGKSGRVTGPHLHYELIVRGRPVDAMKANIPMATSVPKKEMSVFLARRDQLDKILDSKESMLASNTKDVPQEG</sequence>
<feature type="domain" description="Csd3-like second N-terminal" evidence="11">
    <location>
        <begin position="169"/>
        <end position="290"/>
    </location>
</feature>
<evidence type="ECO:0000256" key="7">
    <source>
        <dbReference type="ARBA" id="ARBA00023049"/>
    </source>
</evidence>
<evidence type="ECO:0000259" key="10">
    <source>
        <dbReference type="Pfam" id="PF04225"/>
    </source>
</evidence>
<dbReference type="Pfam" id="PF19425">
    <property type="entry name" value="Csd3_N2"/>
    <property type="match status" value="1"/>
</dbReference>
<protein>
    <submittedName>
        <fullName evidence="14">Murein DD-endopeptidase MepM/ murein hydrolase activator NlpD</fullName>
    </submittedName>
    <submittedName>
        <fullName evidence="13">Peptidase M23</fullName>
    </submittedName>
</protein>
<keyword evidence="4" id="KW-0479">Metal-binding</keyword>
<dbReference type="PANTHER" id="PTHR21666:SF292">
    <property type="entry name" value="MUREIN DD-ENDOPEPTIDASE MEPM"/>
    <property type="match status" value="1"/>
</dbReference>
<feature type="domain" description="M23ase beta-sheet core" evidence="9">
    <location>
        <begin position="302"/>
        <end position="395"/>
    </location>
</feature>
<dbReference type="Proteomes" id="UP000236449">
    <property type="component" value="Unassembled WGS sequence"/>
</dbReference>
<evidence type="ECO:0000256" key="2">
    <source>
        <dbReference type="ARBA" id="ARBA00004196"/>
    </source>
</evidence>
<dbReference type="InterPro" id="IPR007340">
    <property type="entry name" value="LysM_Opacity-associatedA"/>
</dbReference>
<evidence type="ECO:0000313" key="14">
    <source>
        <dbReference type="EMBL" id="RAS69441.1"/>
    </source>
</evidence>
<dbReference type="AlphaFoldDB" id="A0A2J8I859"/>
<comment type="caution">
    <text evidence="13">The sequence shown here is derived from an EMBL/GenBank/DDBJ whole genome shotgun (WGS) entry which is preliminary data.</text>
</comment>
<evidence type="ECO:0000313" key="13">
    <source>
        <dbReference type="EMBL" id="PNI06681.1"/>
    </source>
</evidence>
<dbReference type="Gene3D" id="3.10.450.350">
    <property type="match status" value="2"/>
</dbReference>
<reference evidence="14 17" key="2">
    <citation type="submission" date="2018-06" db="EMBL/GenBank/DDBJ databases">
        <title>Freshwater and sediment microbial communities from various areas in North America, analyzing microbe dynamics in response to fracking.</title>
        <authorList>
            <person name="Lamendella R."/>
        </authorList>
    </citation>
    <scope>NUCLEOTIDE SEQUENCE [LARGE SCALE GENOMIC DNA]</scope>
    <source>
        <strain evidence="14 17">99A</strain>
    </source>
</reference>
<reference evidence="15 16" key="1">
    <citation type="submission" date="2018-01" db="EMBL/GenBank/DDBJ databases">
        <title>Draft genome sequences of six Vibrio diazotrophicus strains isolated from deep-sea sediments of the Baltic Sea.</title>
        <authorList>
            <person name="Castillo D."/>
            <person name="Vandieken V."/>
            <person name="Chiang O."/>
            <person name="Middelboe M."/>
        </authorList>
    </citation>
    <scope>NUCLEOTIDE SEQUENCE [LARGE SCALE GENOMIC DNA]</scope>
    <source>
        <strain evidence="13 15">60.27F</strain>
        <strain evidence="12 16">65.10M</strain>
    </source>
</reference>
<evidence type="ECO:0000313" key="16">
    <source>
        <dbReference type="Proteomes" id="UP000236547"/>
    </source>
</evidence>
<dbReference type="Gene3D" id="2.70.70.10">
    <property type="entry name" value="Glucose Permease (Domain IIA)"/>
    <property type="match status" value="1"/>
</dbReference>
<keyword evidence="5 14" id="KW-0378">Hydrolase</keyword>
<evidence type="ECO:0000256" key="4">
    <source>
        <dbReference type="ARBA" id="ARBA00022723"/>
    </source>
</evidence>
<evidence type="ECO:0000313" key="12">
    <source>
        <dbReference type="EMBL" id="PNI03789.1"/>
    </source>
</evidence>
<dbReference type="InterPro" id="IPR011055">
    <property type="entry name" value="Dup_hybrid_motif"/>
</dbReference>